<accession>A0AAN7AJQ1</accession>
<reference evidence="1" key="1">
    <citation type="journal article" date="2023" name="Mol. Phylogenet. Evol.">
        <title>Genome-scale phylogeny and comparative genomics of the fungal order Sordariales.</title>
        <authorList>
            <person name="Hensen N."/>
            <person name="Bonometti L."/>
            <person name="Westerberg I."/>
            <person name="Brannstrom I.O."/>
            <person name="Guillou S."/>
            <person name="Cros-Aarteil S."/>
            <person name="Calhoun S."/>
            <person name="Haridas S."/>
            <person name="Kuo A."/>
            <person name="Mondo S."/>
            <person name="Pangilinan J."/>
            <person name="Riley R."/>
            <person name="LaButti K."/>
            <person name="Andreopoulos B."/>
            <person name="Lipzen A."/>
            <person name="Chen C."/>
            <person name="Yan M."/>
            <person name="Daum C."/>
            <person name="Ng V."/>
            <person name="Clum A."/>
            <person name="Steindorff A."/>
            <person name="Ohm R.A."/>
            <person name="Martin F."/>
            <person name="Silar P."/>
            <person name="Natvig D.O."/>
            <person name="Lalanne C."/>
            <person name="Gautier V."/>
            <person name="Ament-Velasquez S.L."/>
            <person name="Kruys A."/>
            <person name="Hutchinson M.I."/>
            <person name="Powell A.J."/>
            <person name="Barry K."/>
            <person name="Miller A.N."/>
            <person name="Grigoriev I.V."/>
            <person name="Debuchy R."/>
            <person name="Gladieux P."/>
            <person name="Hiltunen Thoren M."/>
            <person name="Johannesson H."/>
        </authorList>
    </citation>
    <scope>NUCLEOTIDE SEQUENCE</scope>
    <source>
        <strain evidence="1">PSN309</strain>
    </source>
</reference>
<dbReference type="Proteomes" id="UP001302126">
    <property type="component" value="Unassembled WGS sequence"/>
</dbReference>
<evidence type="ECO:0000313" key="1">
    <source>
        <dbReference type="EMBL" id="KAK4189174.1"/>
    </source>
</evidence>
<comment type="caution">
    <text evidence="1">The sequence shown here is derived from an EMBL/GenBank/DDBJ whole genome shotgun (WGS) entry which is preliminary data.</text>
</comment>
<organism evidence="1 2">
    <name type="scientific">Podospora australis</name>
    <dbReference type="NCBI Taxonomy" id="1536484"/>
    <lineage>
        <taxon>Eukaryota</taxon>
        <taxon>Fungi</taxon>
        <taxon>Dikarya</taxon>
        <taxon>Ascomycota</taxon>
        <taxon>Pezizomycotina</taxon>
        <taxon>Sordariomycetes</taxon>
        <taxon>Sordariomycetidae</taxon>
        <taxon>Sordariales</taxon>
        <taxon>Podosporaceae</taxon>
        <taxon>Podospora</taxon>
    </lineage>
</organism>
<keyword evidence="2" id="KW-1185">Reference proteome</keyword>
<reference evidence="1" key="2">
    <citation type="submission" date="2023-05" db="EMBL/GenBank/DDBJ databases">
        <authorList>
            <consortium name="Lawrence Berkeley National Laboratory"/>
            <person name="Steindorff A."/>
            <person name="Hensen N."/>
            <person name="Bonometti L."/>
            <person name="Westerberg I."/>
            <person name="Brannstrom I.O."/>
            <person name="Guillou S."/>
            <person name="Cros-Aarteil S."/>
            <person name="Calhoun S."/>
            <person name="Haridas S."/>
            <person name="Kuo A."/>
            <person name="Mondo S."/>
            <person name="Pangilinan J."/>
            <person name="Riley R."/>
            <person name="Labutti K."/>
            <person name="Andreopoulos B."/>
            <person name="Lipzen A."/>
            <person name="Chen C."/>
            <person name="Yanf M."/>
            <person name="Daum C."/>
            <person name="Ng V."/>
            <person name="Clum A."/>
            <person name="Ohm R."/>
            <person name="Martin F."/>
            <person name="Silar P."/>
            <person name="Natvig D."/>
            <person name="Lalanne C."/>
            <person name="Gautier V."/>
            <person name="Ament-Velasquez S.L."/>
            <person name="Kruys A."/>
            <person name="Hutchinson M.I."/>
            <person name="Powell A.J."/>
            <person name="Barry K."/>
            <person name="Miller A.N."/>
            <person name="Grigoriev I.V."/>
            <person name="Debuchy R."/>
            <person name="Gladieux P."/>
            <person name="Thoren M.H."/>
            <person name="Johannesson H."/>
        </authorList>
    </citation>
    <scope>NUCLEOTIDE SEQUENCE</scope>
    <source>
        <strain evidence="1">PSN309</strain>
    </source>
</reference>
<protein>
    <submittedName>
        <fullName evidence="1">Uncharacterized protein</fullName>
    </submittedName>
</protein>
<evidence type="ECO:0000313" key="2">
    <source>
        <dbReference type="Proteomes" id="UP001302126"/>
    </source>
</evidence>
<gene>
    <name evidence="1" type="ORF">QBC35DRAFT_472875</name>
</gene>
<proteinExistence type="predicted"/>
<name>A0AAN7AJQ1_9PEZI</name>
<sequence length="552" mass="62008">MSGRPDPVGCEEKRNAMSKFSSILYHNIVAPLQKLQAEDEEKSDAAESASEDWVSIDDDEAYDIIGMIQQRASQLPYHRRHTDPRPSAEQRLRFCINDTFESLIFHCREFRDWKHEVSSGSMEALEKRMAACKETSDRLRLHLFPPNHYFTKFEGIESPPMLAEQRALFLDVCLRVLQAKDDEVFADIANRLSQDHRPTGTLTPDGRRKSRKDFLREQFLVSFNQDMDRWGCNPWPKLSTLVDNAHLGEIGFLVKSRLMNLLSIVEDLCTTEAGEVVAGRRTSTHAGSTSSPACWIDNGTDGQELFVLVVLFSAASTRKRYEGNRDPKYLLKKRNGGFPHSSSITTRIPTTATDPLSLPIRSLGGSTCLHHPHKLIEFLLMVEKPIYLCLHLHPSRLEAPDVRTGLVFEPRGDCHAEVFCPLLDEETVPPMVVFFDCSREWEELLVNVSVIRPVFPVVVRHVVTQKGMGKEERIVPLLDSMNASTTLLVAQPSIQKRNASVDFAGDVSPSLLHALKGSVIQLELPKIVTDLADCSVVGGERYGTKHGDGALR</sequence>
<dbReference type="AlphaFoldDB" id="A0AAN7AJQ1"/>
<dbReference type="EMBL" id="MU864378">
    <property type="protein sequence ID" value="KAK4189174.1"/>
    <property type="molecule type" value="Genomic_DNA"/>
</dbReference>